<feature type="domain" description="Peptidyl-prolyl cis-trans isomerase FKBP-type N-terminal" evidence="2">
    <location>
        <begin position="28"/>
        <end position="121"/>
    </location>
</feature>
<proteinExistence type="predicted"/>
<evidence type="ECO:0000313" key="3">
    <source>
        <dbReference type="EMBL" id="AIT08641.1"/>
    </source>
</evidence>
<dbReference type="Pfam" id="PF01346">
    <property type="entry name" value="FKBP_N"/>
    <property type="match status" value="1"/>
</dbReference>
<evidence type="ECO:0000256" key="1">
    <source>
        <dbReference type="SAM" id="SignalP"/>
    </source>
</evidence>
<gene>
    <name evidence="3" type="ORF">LO80_00725</name>
</gene>
<sequence>MRFFNKFLALLVMIMFCGSAFAVDNTYTAYNIGQALGKVSHKSFKAMDQELRKKDFIAGFDNTILNQKPDVNKVSDKDSYEVGMIIAAQYKSKLKKMITINEENSKSFVEGFNKAADAKEVELSTQDKQILKHFKIYNEDEDN</sequence>
<reference evidence="3 4" key="1">
    <citation type="submission" date="2014-10" db="EMBL/GenBank/DDBJ databases">
        <title>Whole genome sequence of Francisella endociliophora strain FSC1006, isolated from a laboratory culture of the marine ciliate Euplotes raikovi.</title>
        <authorList>
            <person name="Granberg M."/>
            <person name="Backman S."/>
            <person name="Lundmark E."/>
            <person name="Nilsson E."/>
            <person name="Karlsson E."/>
            <person name="Thelaus J."/>
            <person name="Ohrman C."/>
            <person name="Larkeryd A."/>
            <person name="Stenberg P."/>
        </authorList>
    </citation>
    <scope>NUCLEOTIDE SEQUENCE [LARGE SCALE GENOMIC DNA]</scope>
    <source>
        <strain evidence="3 4">FSC1006</strain>
    </source>
</reference>
<dbReference type="HOGENOM" id="CLU_1803333_0_0_6"/>
<dbReference type="EMBL" id="CP009574">
    <property type="protein sequence ID" value="AIT08641.1"/>
    <property type="molecule type" value="Genomic_DNA"/>
</dbReference>
<evidence type="ECO:0000313" key="4">
    <source>
        <dbReference type="Proteomes" id="UP000029672"/>
    </source>
</evidence>
<dbReference type="InterPro" id="IPR000774">
    <property type="entry name" value="PPIase_FKBP_N"/>
</dbReference>
<feature type="chain" id="PRO_5001930119" description="Peptidyl-prolyl cis-trans isomerase FKBP-type N-terminal domain-containing protein" evidence="1">
    <location>
        <begin position="23"/>
        <end position="143"/>
    </location>
</feature>
<dbReference type="AlphaFoldDB" id="A0A097EM47"/>
<feature type="signal peptide" evidence="1">
    <location>
        <begin position="1"/>
        <end position="22"/>
    </location>
</feature>
<keyword evidence="1" id="KW-0732">Signal</keyword>
<dbReference type="RefSeq" id="WP_040007637.1">
    <property type="nucleotide sequence ID" value="NZ_CP009574.1"/>
</dbReference>
<protein>
    <recommendedName>
        <fullName evidence="2">Peptidyl-prolyl cis-trans isomerase FKBP-type N-terminal domain-containing protein</fullName>
    </recommendedName>
</protein>
<dbReference type="Proteomes" id="UP000029672">
    <property type="component" value="Chromosome"/>
</dbReference>
<evidence type="ECO:0000259" key="2">
    <source>
        <dbReference type="Pfam" id="PF01346"/>
    </source>
</evidence>
<organism evidence="3 4">
    <name type="scientific">Candidatus Francisella endociliophora</name>
    <dbReference type="NCBI Taxonomy" id="653937"/>
    <lineage>
        <taxon>Bacteria</taxon>
        <taxon>Pseudomonadati</taxon>
        <taxon>Pseudomonadota</taxon>
        <taxon>Gammaproteobacteria</taxon>
        <taxon>Thiotrichales</taxon>
        <taxon>Francisellaceae</taxon>
        <taxon>Francisella</taxon>
    </lineage>
</organism>
<accession>A0A097EM47</accession>
<dbReference type="KEGG" id="frf:LO80_00725"/>
<dbReference type="OrthoDB" id="5604538at2"/>
<keyword evidence="4" id="KW-1185">Reference proteome</keyword>
<name>A0A097EM47_9GAMM</name>
<dbReference type="STRING" id="1547445.LO80_00725"/>